<keyword evidence="2" id="KW-1185">Reference proteome</keyword>
<dbReference type="Gramene" id="OMO54315">
    <property type="protein sequence ID" value="OMO54315"/>
    <property type="gene ID" value="CCACVL1_27891"/>
</dbReference>
<dbReference type="OrthoDB" id="8904098at2759"/>
<gene>
    <name evidence="1" type="ORF">CCACVL1_27891</name>
</gene>
<sequence length="55" mass="6154">MEKGIPQDSQQRRKGGIRTLPFIIANEALEKVPSIDAKHDLVFEGSNTIELESFV</sequence>
<accession>A0A1R3G892</accession>
<dbReference type="AlphaFoldDB" id="A0A1R3G892"/>
<dbReference type="EMBL" id="AWWV01014993">
    <property type="protein sequence ID" value="OMO54315.1"/>
    <property type="molecule type" value="Genomic_DNA"/>
</dbReference>
<dbReference type="Proteomes" id="UP000188268">
    <property type="component" value="Unassembled WGS sequence"/>
</dbReference>
<evidence type="ECO:0000313" key="1">
    <source>
        <dbReference type="EMBL" id="OMO54315.1"/>
    </source>
</evidence>
<proteinExistence type="predicted"/>
<reference evidence="1 2" key="1">
    <citation type="submission" date="2013-09" db="EMBL/GenBank/DDBJ databases">
        <title>Corchorus capsularis genome sequencing.</title>
        <authorList>
            <person name="Alam M."/>
            <person name="Haque M.S."/>
            <person name="Islam M.S."/>
            <person name="Emdad E.M."/>
            <person name="Islam M.M."/>
            <person name="Ahmed B."/>
            <person name="Halim A."/>
            <person name="Hossen Q.M.M."/>
            <person name="Hossain M.Z."/>
            <person name="Ahmed R."/>
            <person name="Khan M.M."/>
            <person name="Islam R."/>
            <person name="Rashid M.M."/>
            <person name="Khan S.A."/>
            <person name="Rahman M.S."/>
            <person name="Alam M."/>
        </authorList>
    </citation>
    <scope>NUCLEOTIDE SEQUENCE [LARGE SCALE GENOMIC DNA]</scope>
    <source>
        <strain evidence="2">cv. CVL-1</strain>
        <tissue evidence="1">Whole seedling</tissue>
    </source>
</reference>
<organism evidence="1 2">
    <name type="scientific">Corchorus capsularis</name>
    <name type="common">Jute</name>
    <dbReference type="NCBI Taxonomy" id="210143"/>
    <lineage>
        <taxon>Eukaryota</taxon>
        <taxon>Viridiplantae</taxon>
        <taxon>Streptophyta</taxon>
        <taxon>Embryophyta</taxon>
        <taxon>Tracheophyta</taxon>
        <taxon>Spermatophyta</taxon>
        <taxon>Magnoliopsida</taxon>
        <taxon>eudicotyledons</taxon>
        <taxon>Gunneridae</taxon>
        <taxon>Pentapetalae</taxon>
        <taxon>rosids</taxon>
        <taxon>malvids</taxon>
        <taxon>Malvales</taxon>
        <taxon>Malvaceae</taxon>
        <taxon>Grewioideae</taxon>
        <taxon>Apeibeae</taxon>
        <taxon>Corchorus</taxon>
    </lineage>
</organism>
<comment type="caution">
    <text evidence="1">The sequence shown here is derived from an EMBL/GenBank/DDBJ whole genome shotgun (WGS) entry which is preliminary data.</text>
</comment>
<evidence type="ECO:0000313" key="2">
    <source>
        <dbReference type="Proteomes" id="UP000188268"/>
    </source>
</evidence>
<name>A0A1R3G892_COCAP</name>
<protein>
    <submittedName>
        <fullName evidence="1">Uncharacterized protein</fullName>
    </submittedName>
</protein>